<dbReference type="Pfam" id="PF07859">
    <property type="entry name" value="Abhydrolase_3"/>
    <property type="match status" value="2"/>
</dbReference>
<evidence type="ECO:0000313" key="3">
    <source>
        <dbReference type="EMBL" id="CAK8988653.1"/>
    </source>
</evidence>
<reference evidence="3 4" key="1">
    <citation type="submission" date="2024-02" db="EMBL/GenBank/DDBJ databases">
        <authorList>
            <person name="Chen Y."/>
            <person name="Shah S."/>
            <person name="Dougan E. K."/>
            <person name="Thang M."/>
            <person name="Chan C."/>
        </authorList>
    </citation>
    <scope>NUCLEOTIDE SEQUENCE [LARGE SCALE GENOMIC DNA]</scope>
</reference>
<organism evidence="3 4">
    <name type="scientific">Durusdinium trenchii</name>
    <dbReference type="NCBI Taxonomy" id="1381693"/>
    <lineage>
        <taxon>Eukaryota</taxon>
        <taxon>Sar</taxon>
        <taxon>Alveolata</taxon>
        <taxon>Dinophyceae</taxon>
        <taxon>Suessiales</taxon>
        <taxon>Symbiodiniaceae</taxon>
        <taxon>Durusdinium</taxon>
    </lineage>
</organism>
<comment type="caution">
    <text evidence="3">The sequence shown here is derived from an EMBL/GenBank/DDBJ whole genome shotgun (WGS) entry which is preliminary data.</text>
</comment>
<feature type="domain" description="Alpha/beta hydrolase fold-3" evidence="2">
    <location>
        <begin position="89"/>
        <end position="144"/>
    </location>
</feature>
<dbReference type="PANTHER" id="PTHR48081:SF8">
    <property type="entry name" value="ALPHA_BETA HYDROLASE FOLD-3 DOMAIN-CONTAINING PROTEIN-RELATED"/>
    <property type="match status" value="1"/>
</dbReference>
<evidence type="ECO:0000259" key="2">
    <source>
        <dbReference type="Pfam" id="PF07859"/>
    </source>
</evidence>
<keyword evidence="1" id="KW-0378">Hydrolase</keyword>
<dbReference type="InterPro" id="IPR029058">
    <property type="entry name" value="AB_hydrolase_fold"/>
</dbReference>
<accession>A0ABP0HFU9</accession>
<dbReference type="EMBL" id="CAXAMN010000447">
    <property type="protein sequence ID" value="CAK8988653.1"/>
    <property type="molecule type" value="Genomic_DNA"/>
</dbReference>
<evidence type="ECO:0000313" key="4">
    <source>
        <dbReference type="Proteomes" id="UP001642484"/>
    </source>
</evidence>
<name>A0ABP0HFU9_9DINO</name>
<protein>
    <recommendedName>
        <fullName evidence="2">Alpha/beta hydrolase fold-3 domain-containing protein</fullName>
    </recommendedName>
</protein>
<dbReference type="Gene3D" id="3.40.50.1820">
    <property type="entry name" value="alpha/beta hydrolase"/>
    <property type="match status" value="2"/>
</dbReference>
<dbReference type="Proteomes" id="UP001642484">
    <property type="component" value="Unassembled WGS sequence"/>
</dbReference>
<dbReference type="InterPro" id="IPR050300">
    <property type="entry name" value="GDXG_lipolytic_enzyme"/>
</dbReference>
<sequence>MGKRVAEGIKRVKQSQRELESSILRRCASGRDRLDKRLATGVKIIKVAPGSTGSKDFPRLWKRDEGDRTKIRGSAEWYIPRRADLRRRMLFLHGGSYVVYAPCDSVYRSLASRLASQCGLCVLSIDYRLAPEHRFPAAFEDACVCFCRRCASSTLETCTSAVRHKYTCSLQDACAALKWLSVNGPPEVNGQGKVKGAPFSASPARDLFVCGDSAGGGLALAASMAQRAFVRERLRGVIGLSAWNDLTASTPSYDTRQWCPEQCWGDAVNAGVDRKSGREEAEAYLGRRGVQLHGRDWRASPFFAPAGRLRALPSVLLQVGDFELILDESVLLHKRLEKLGHPDARVDVYPRMWHCWHQYEEGSGLGTLSQAKKALRDVKKWVEARIT</sequence>
<dbReference type="PANTHER" id="PTHR48081">
    <property type="entry name" value="AB HYDROLASE SUPERFAMILY PROTEIN C4A8.06C"/>
    <property type="match status" value="1"/>
</dbReference>
<dbReference type="InterPro" id="IPR013094">
    <property type="entry name" value="AB_hydrolase_3"/>
</dbReference>
<evidence type="ECO:0000256" key="1">
    <source>
        <dbReference type="ARBA" id="ARBA00022801"/>
    </source>
</evidence>
<dbReference type="SUPFAM" id="SSF53474">
    <property type="entry name" value="alpha/beta-Hydrolases"/>
    <property type="match status" value="1"/>
</dbReference>
<proteinExistence type="predicted"/>
<feature type="domain" description="Alpha/beta hydrolase fold-3" evidence="2">
    <location>
        <begin position="161"/>
        <end position="357"/>
    </location>
</feature>
<keyword evidence="4" id="KW-1185">Reference proteome</keyword>
<gene>
    <name evidence="3" type="ORF">CCMP2556_LOCUS1341</name>
</gene>